<dbReference type="PROSITE" id="PS51819">
    <property type="entry name" value="VOC"/>
    <property type="match status" value="1"/>
</dbReference>
<dbReference type="PANTHER" id="PTHR35908">
    <property type="entry name" value="HYPOTHETICAL FUSION PROTEIN"/>
    <property type="match status" value="1"/>
</dbReference>
<dbReference type="KEGG" id="saqu:EJC51_45565"/>
<keyword evidence="2" id="KW-0560">Oxidoreductase</keyword>
<dbReference type="SUPFAM" id="SSF54593">
    <property type="entry name" value="Glyoxalase/Bleomycin resistance protein/Dihydroxybiphenyl dioxygenase"/>
    <property type="match status" value="1"/>
</dbReference>
<dbReference type="Gene3D" id="3.10.180.10">
    <property type="entry name" value="2,3-Dihydroxybiphenyl 1,2-Dioxygenase, domain 1"/>
    <property type="match status" value="1"/>
</dbReference>
<dbReference type="Pfam" id="PF18029">
    <property type="entry name" value="Glyoxalase_6"/>
    <property type="match status" value="1"/>
</dbReference>
<keyword evidence="2" id="KW-0223">Dioxygenase</keyword>
<evidence type="ECO:0000313" key="2">
    <source>
        <dbReference type="EMBL" id="AZP22687.1"/>
    </source>
</evidence>
<feature type="domain" description="VOC" evidence="1">
    <location>
        <begin position="6"/>
        <end position="127"/>
    </location>
</feature>
<sequence>MAHYSRICKVVIDVPAADHDSVAAFWGAAAGAPIAVVPDSPEYLSALLRSPRMWLYFQRLDSEESGPRVHLDIHTDDVEAEVRRLERLGATRVRPVHSWWVMRDPAGLLFCVIQHPPGNLDDSNAQRWE</sequence>
<evidence type="ECO:0000313" key="3">
    <source>
        <dbReference type="Proteomes" id="UP000280197"/>
    </source>
</evidence>
<accession>A0A3Q9C7K5</accession>
<protein>
    <submittedName>
        <fullName evidence="2">Glyoxalase/bleomycin resistance/dioxygenase family protein</fullName>
    </submittedName>
</protein>
<organism evidence="2 3">
    <name type="scientific">Streptomyces aquilus</name>
    <dbReference type="NCBI Taxonomy" id="2548456"/>
    <lineage>
        <taxon>Bacteria</taxon>
        <taxon>Bacillati</taxon>
        <taxon>Actinomycetota</taxon>
        <taxon>Actinomycetes</taxon>
        <taxon>Kitasatosporales</taxon>
        <taxon>Streptomycetaceae</taxon>
        <taxon>Streptomyces</taxon>
    </lineage>
</organism>
<dbReference type="InterPro" id="IPR029068">
    <property type="entry name" value="Glyas_Bleomycin-R_OHBP_Dase"/>
</dbReference>
<dbReference type="Proteomes" id="UP000280197">
    <property type="component" value="Chromosome"/>
</dbReference>
<proteinExistence type="predicted"/>
<keyword evidence="3" id="KW-1185">Reference proteome</keyword>
<evidence type="ECO:0000259" key="1">
    <source>
        <dbReference type="PROSITE" id="PS51819"/>
    </source>
</evidence>
<dbReference type="GO" id="GO:0051213">
    <property type="term" value="F:dioxygenase activity"/>
    <property type="evidence" value="ECO:0007669"/>
    <property type="project" value="UniProtKB-KW"/>
</dbReference>
<name>A0A3Q9C7K5_9ACTN</name>
<reference evidence="2 3" key="1">
    <citation type="submission" date="2018-12" db="EMBL/GenBank/DDBJ databases">
        <authorList>
            <person name="Li K."/>
        </authorList>
    </citation>
    <scope>NUCLEOTIDE SEQUENCE [LARGE SCALE GENOMIC DNA]</scope>
    <source>
        <strain evidence="3">CR22</strain>
    </source>
</reference>
<dbReference type="InterPro" id="IPR041581">
    <property type="entry name" value="Glyoxalase_6"/>
</dbReference>
<dbReference type="InterPro" id="IPR037523">
    <property type="entry name" value="VOC_core"/>
</dbReference>
<dbReference type="EMBL" id="CP034463">
    <property type="protein sequence ID" value="AZP22687.1"/>
    <property type="molecule type" value="Genomic_DNA"/>
</dbReference>
<dbReference type="RefSeq" id="WP_126276488.1">
    <property type="nucleotide sequence ID" value="NZ_CP034463.1"/>
</dbReference>
<dbReference type="PANTHER" id="PTHR35908:SF1">
    <property type="entry name" value="CONSERVED PROTEIN"/>
    <property type="match status" value="1"/>
</dbReference>
<gene>
    <name evidence="2" type="ORF">EJC51_45565</name>
</gene>
<dbReference type="AlphaFoldDB" id="A0A3Q9C7K5"/>